<feature type="domain" description="Methyl-accepting transducer" evidence="11">
    <location>
        <begin position="382"/>
        <end position="633"/>
    </location>
</feature>
<comment type="caution">
    <text evidence="13">The sequence shown here is derived from an EMBL/GenBank/DDBJ whole genome shotgun (WGS) entry which is preliminary data.</text>
</comment>
<dbReference type="PANTHER" id="PTHR32089:SF112">
    <property type="entry name" value="LYSOZYME-LIKE PROTEIN-RELATED"/>
    <property type="match status" value="1"/>
</dbReference>
<dbReference type="RefSeq" id="WP_216439702.1">
    <property type="nucleotide sequence ID" value="NZ_JAHLQF010000003.1"/>
</dbReference>
<comment type="subcellular location">
    <subcellularLocation>
        <location evidence="1">Cell membrane</location>
        <topology evidence="1">Multi-pass membrane protein</topology>
    </subcellularLocation>
</comment>
<dbReference type="PROSITE" id="PS50885">
    <property type="entry name" value="HAMP"/>
    <property type="match status" value="1"/>
</dbReference>
<dbReference type="InterPro" id="IPR003660">
    <property type="entry name" value="HAMP_dom"/>
</dbReference>
<feature type="transmembrane region" description="Helical" evidence="10">
    <location>
        <begin position="283"/>
        <end position="305"/>
    </location>
</feature>
<proteinExistence type="inferred from homology"/>
<evidence type="ECO:0000256" key="2">
    <source>
        <dbReference type="ARBA" id="ARBA00022475"/>
    </source>
</evidence>
<dbReference type="SMART" id="SM00283">
    <property type="entry name" value="MA"/>
    <property type="match status" value="1"/>
</dbReference>
<keyword evidence="6 10" id="KW-0472">Membrane</keyword>
<dbReference type="Proteomes" id="UP000726170">
    <property type="component" value="Unassembled WGS sequence"/>
</dbReference>
<evidence type="ECO:0000256" key="3">
    <source>
        <dbReference type="ARBA" id="ARBA00022500"/>
    </source>
</evidence>
<reference evidence="13 14" key="1">
    <citation type="submission" date="2021-06" db="EMBL/GenBank/DDBJ databases">
        <authorList>
            <person name="Sun Q."/>
            <person name="Li D."/>
        </authorList>
    </citation>
    <scope>NUCLEOTIDE SEQUENCE [LARGE SCALE GENOMIC DNA]</scope>
    <source>
        <strain evidence="13 14">MSJ-11</strain>
    </source>
</reference>
<evidence type="ECO:0000256" key="6">
    <source>
        <dbReference type="ARBA" id="ARBA00023136"/>
    </source>
</evidence>
<keyword evidence="5 10" id="KW-1133">Transmembrane helix</keyword>
<keyword evidence="14" id="KW-1185">Reference proteome</keyword>
<dbReference type="CDD" id="cd06225">
    <property type="entry name" value="HAMP"/>
    <property type="match status" value="1"/>
</dbReference>
<dbReference type="CDD" id="cd12912">
    <property type="entry name" value="PDC2_MCP_like"/>
    <property type="match status" value="1"/>
</dbReference>
<dbReference type="PROSITE" id="PS50111">
    <property type="entry name" value="CHEMOTAXIS_TRANSDUC_2"/>
    <property type="match status" value="1"/>
</dbReference>
<evidence type="ECO:0000256" key="1">
    <source>
        <dbReference type="ARBA" id="ARBA00004651"/>
    </source>
</evidence>
<gene>
    <name evidence="13" type="ORF">KQI86_12375</name>
</gene>
<feature type="transmembrane region" description="Helical" evidence="10">
    <location>
        <begin position="7"/>
        <end position="29"/>
    </location>
</feature>
<evidence type="ECO:0000313" key="14">
    <source>
        <dbReference type="Proteomes" id="UP000726170"/>
    </source>
</evidence>
<keyword evidence="4 10" id="KW-0812">Transmembrane</keyword>
<dbReference type="InterPro" id="IPR004089">
    <property type="entry name" value="MCPsignal_dom"/>
</dbReference>
<dbReference type="InterPro" id="IPR033479">
    <property type="entry name" value="dCache_1"/>
</dbReference>
<name>A0ABS6EIU2_9CLOT</name>
<keyword evidence="7 9" id="KW-0807">Transducer</keyword>
<protein>
    <submittedName>
        <fullName evidence="13">Cache 3/Cache 2 fusion domain-containing protein</fullName>
    </submittedName>
</protein>
<evidence type="ECO:0000313" key="13">
    <source>
        <dbReference type="EMBL" id="MBU5485131.1"/>
    </source>
</evidence>
<keyword evidence="3" id="KW-0145">Chemotaxis</keyword>
<dbReference type="Pfam" id="PF00672">
    <property type="entry name" value="HAMP"/>
    <property type="match status" value="1"/>
</dbReference>
<organism evidence="13 14">
    <name type="scientific">Clostridium mobile</name>
    <dbReference type="NCBI Taxonomy" id="2841512"/>
    <lineage>
        <taxon>Bacteria</taxon>
        <taxon>Bacillati</taxon>
        <taxon>Bacillota</taxon>
        <taxon>Clostridia</taxon>
        <taxon>Eubacteriales</taxon>
        <taxon>Clostridiaceae</taxon>
        <taxon>Clostridium</taxon>
    </lineage>
</organism>
<dbReference type="CDD" id="cd12914">
    <property type="entry name" value="PDC1_DGC_like"/>
    <property type="match status" value="1"/>
</dbReference>
<evidence type="ECO:0000256" key="5">
    <source>
        <dbReference type="ARBA" id="ARBA00022989"/>
    </source>
</evidence>
<feature type="domain" description="HAMP" evidence="12">
    <location>
        <begin position="307"/>
        <end position="363"/>
    </location>
</feature>
<accession>A0ABS6EIU2</accession>
<evidence type="ECO:0000256" key="9">
    <source>
        <dbReference type="PROSITE-ProRule" id="PRU00284"/>
    </source>
</evidence>
<sequence length="669" mass="73580">MNIKKKITTYFIFIILIIISVTSSISYYVSNDIIQKQSNASIIHTAHYQANNISDMIKQYELGLKALSTNSDIINFLIGKEKTSHKSNEALKKYADGMNELEHVFVADKNGLIVSDSDPKTIGTDLKDREYIKITLEQNTSYISEILTSKVTNKNILVFTYPIVNNGEVVGLIASPVFCDELTKHLSDSRLAGSPSSYAYLTDSKGTMISHPEDTKIGKPVENIAINSVLEKLSKGESLEFKTLSYEFGGKEKIASYSLVPKTRWLVVMSADLSEIKAPIDRMITLLVISSIILAVISAIGSYLLSLRISKPIENITTLVEATANFDFTEKNEYVKLSLSKDETGVMAKSMNKMRESLKDMTLLLLKSSKDINESAEFIKVLTSSVQDATGENSATTQQLSAGMEETAASTEEINASMDEIASNIEEISIKSMEGSNLSNDIIDRATSLKQETIKSIDSANVIYDEIKVDFEKSIEQAKTVDQINLLTSTILEITEQTNLLALNASIEAARAGEAGRGFAVVADEIKKLAEQSSSTAGKIQEVVNMVHMAFKNMTVNARKVLNFIETSANSDYKNFLNVSEQYSIDASTINELMEKINSSVQDLNSSMHNIITAINGVASTVNEGAKGVSDIVEKNEDIVDKVLEVDKNIATNIEYAKMLKDIVSKFKV</sequence>
<evidence type="ECO:0000259" key="11">
    <source>
        <dbReference type="PROSITE" id="PS50111"/>
    </source>
</evidence>
<evidence type="ECO:0000259" key="12">
    <source>
        <dbReference type="PROSITE" id="PS50885"/>
    </source>
</evidence>
<dbReference type="Pfam" id="PF02743">
    <property type="entry name" value="dCache_1"/>
    <property type="match status" value="1"/>
</dbReference>
<evidence type="ECO:0000256" key="4">
    <source>
        <dbReference type="ARBA" id="ARBA00022692"/>
    </source>
</evidence>
<keyword evidence="2" id="KW-1003">Cell membrane</keyword>
<evidence type="ECO:0000256" key="10">
    <source>
        <dbReference type="SAM" id="Phobius"/>
    </source>
</evidence>
<evidence type="ECO:0000256" key="8">
    <source>
        <dbReference type="ARBA" id="ARBA00029447"/>
    </source>
</evidence>
<dbReference type="EMBL" id="JAHLQF010000003">
    <property type="protein sequence ID" value="MBU5485131.1"/>
    <property type="molecule type" value="Genomic_DNA"/>
</dbReference>
<dbReference type="Pfam" id="PF00015">
    <property type="entry name" value="MCPsignal"/>
    <property type="match status" value="1"/>
</dbReference>
<comment type="similarity">
    <text evidence="8">Belongs to the methyl-accepting chemotaxis (MCP) protein family.</text>
</comment>
<dbReference type="PANTHER" id="PTHR32089">
    <property type="entry name" value="METHYL-ACCEPTING CHEMOTAXIS PROTEIN MCPB"/>
    <property type="match status" value="1"/>
</dbReference>
<evidence type="ECO:0000256" key="7">
    <source>
        <dbReference type="ARBA" id="ARBA00023224"/>
    </source>
</evidence>